<dbReference type="RefSeq" id="WP_281073441.1">
    <property type="nucleotide sequence ID" value="NZ_BAAAMH010000011.1"/>
</dbReference>
<accession>A0ABS4ZD81</accession>
<sequence length="43" mass="4747">MTTARYAQLHNAYEAGTPKMPGEPARVQPSRMTAETRAAEQLD</sequence>
<gene>
    <name evidence="2" type="ORF">JOF54_003935</name>
</gene>
<evidence type="ECO:0000313" key="2">
    <source>
        <dbReference type="EMBL" id="MBP2419013.1"/>
    </source>
</evidence>
<reference evidence="2 3" key="1">
    <citation type="submission" date="2021-03" db="EMBL/GenBank/DDBJ databases">
        <title>Sequencing the genomes of 1000 actinobacteria strains.</title>
        <authorList>
            <person name="Klenk H.-P."/>
        </authorList>
    </citation>
    <scope>NUCLEOTIDE SEQUENCE [LARGE SCALE GENOMIC DNA]</scope>
    <source>
        <strain evidence="2 3">DSM 12936</strain>
    </source>
</reference>
<organism evidence="2 3">
    <name type="scientific">Microlunatus capsulatus</name>
    <dbReference type="NCBI Taxonomy" id="99117"/>
    <lineage>
        <taxon>Bacteria</taxon>
        <taxon>Bacillati</taxon>
        <taxon>Actinomycetota</taxon>
        <taxon>Actinomycetes</taxon>
        <taxon>Propionibacteriales</taxon>
        <taxon>Propionibacteriaceae</taxon>
        <taxon>Microlunatus</taxon>
    </lineage>
</organism>
<evidence type="ECO:0000313" key="3">
    <source>
        <dbReference type="Proteomes" id="UP000758168"/>
    </source>
</evidence>
<proteinExistence type="predicted"/>
<dbReference type="EMBL" id="JAGIOB010000001">
    <property type="protein sequence ID" value="MBP2419013.1"/>
    <property type="molecule type" value="Genomic_DNA"/>
</dbReference>
<name>A0ABS4ZD81_9ACTN</name>
<comment type="caution">
    <text evidence="2">The sequence shown here is derived from an EMBL/GenBank/DDBJ whole genome shotgun (WGS) entry which is preliminary data.</text>
</comment>
<keyword evidence="3" id="KW-1185">Reference proteome</keyword>
<dbReference type="Proteomes" id="UP000758168">
    <property type="component" value="Unassembled WGS sequence"/>
</dbReference>
<protein>
    <submittedName>
        <fullName evidence="2">Uncharacterized protein</fullName>
    </submittedName>
</protein>
<feature type="region of interest" description="Disordered" evidence="1">
    <location>
        <begin position="1"/>
        <end position="43"/>
    </location>
</feature>
<evidence type="ECO:0000256" key="1">
    <source>
        <dbReference type="SAM" id="MobiDB-lite"/>
    </source>
</evidence>